<name>A0A4Z0LYS5_9GAMM</name>
<feature type="domain" description="TPM" evidence="1">
    <location>
        <begin position="23"/>
        <end position="140"/>
    </location>
</feature>
<dbReference type="OrthoDB" id="5825388at2"/>
<protein>
    <recommendedName>
        <fullName evidence="1">TPM domain-containing protein</fullName>
    </recommendedName>
</protein>
<accession>A0A4Z0LYS5</accession>
<evidence type="ECO:0000313" key="3">
    <source>
        <dbReference type="Proteomes" id="UP000298050"/>
    </source>
</evidence>
<keyword evidence="3" id="KW-1185">Reference proteome</keyword>
<dbReference type="PANTHER" id="PTHR30373">
    <property type="entry name" value="UPF0603 PROTEIN YGCG"/>
    <property type="match status" value="1"/>
</dbReference>
<dbReference type="Gene3D" id="3.10.310.50">
    <property type="match status" value="1"/>
</dbReference>
<comment type="caution">
    <text evidence="2">The sequence shown here is derived from an EMBL/GenBank/DDBJ whole genome shotgun (WGS) entry which is preliminary data.</text>
</comment>
<evidence type="ECO:0000259" key="1">
    <source>
        <dbReference type="Pfam" id="PF04536"/>
    </source>
</evidence>
<dbReference type="EMBL" id="SRLE01000010">
    <property type="protein sequence ID" value="TGD72278.1"/>
    <property type="molecule type" value="Genomic_DNA"/>
</dbReference>
<evidence type="ECO:0000313" key="2">
    <source>
        <dbReference type="EMBL" id="TGD72278.1"/>
    </source>
</evidence>
<dbReference type="Pfam" id="PF04536">
    <property type="entry name" value="TPM_phosphatase"/>
    <property type="match status" value="1"/>
</dbReference>
<sequence length="163" mass="18135">MHRVIANLCTTRRSLRRAFGEHTLDAIEAAIKASEREHSGELRFAVETALDLPALLGGVSARQRAVEAFASLHTWDTEANNGVLIYLLLAERDIEIVADRGYNGLVSAQQWEAVCREMEAAFARSEFEAGALLGIRRISALIAEHFPPRDDDRDELPNRPTLL</sequence>
<reference evidence="2 3" key="1">
    <citation type="submission" date="2019-04" db="EMBL/GenBank/DDBJ databases">
        <title>Taxonomy of novel Haliea sp. from mangrove soil of West Coast of India.</title>
        <authorList>
            <person name="Verma A."/>
            <person name="Kumar P."/>
            <person name="Krishnamurthi S."/>
        </authorList>
    </citation>
    <scope>NUCLEOTIDE SEQUENCE [LARGE SCALE GENOMIC DNA]</scope>
    <source>
        <strain evidence="2 3">SAOS-164</strain>
    </source>
</reference>
<gene>
    <name evidence="2" type="ORF">E4634_15030</name>
</gene>
<dbReference type="PANTHER" id="PTHR30373:SF8">
    <property type="entry name" value="BLL7265 PROTEIN"/>
    <property type="match status" value="1"/>
</dbReference>
<dbReference type="InterPro" id="IPR007621">
    <property type="entry name" value="TPM_dom"/>
</dbReference>
<dbReference type="AlphaFoldDB" id="A0A4Z0LYS5"/>
<dbReference type="RefSeq" id="WP_135445358.1">
    <property type="nucleotide sequence ID" value="NZ_SRLE01000010.1"/>
</dbReference>
<organism evidence="2 3">
    <name type="scientific">Mangrovimicrobium sediminis</name>
    <dbReference type="NCBI Taxonomy" id="2562682"/>
    <lineage>
        <taxon>Bacteria</taxon>
        <taxon>Pseudomonadati</taxon>
        <taxon>Pseudomonadota</taxon>
        <taxon>Gammaproteobacteria</taxon>
        <taxon>Cellvibrionales</taxon>
        <taxon>Halieaceae</taxon>
        <taxon>Mangrovimicrobium</taxon>
    </lineage>
</organism>
<proteinExistence type="predicted"/>
<dbReference type="Proteomes" id="UP000298050">
    <property type="component" value="Unassembled WGS sequence"/>
</dbReference>